<dbReference type="SUPFAM" id="SSF51182">
    <property type="entry name" value="RmlC-like cupins"/>
    <property type="match status" value="1"/>
</dbReference>
<reference evidence="1 2" key="1">
    <citation type="submission" date="2018-11" db="EMBL/GenBank/DDBJ databases">
        <title>Complete genome sequencing of the Actinobacteria Serinibacter sp. K3-2.</title>
        <authorList>
            <person name="Rakitin A.L."/>
            <person name="Beletsky A.V."/>
            <person name="Mardanov A.V."/>
            <person name="Ravin N.V."/>
            <person name="Gromova A.S."/>
            <person name="Filippova S.N."/>
            <person name="Gal'Chenko V.F."/>
        </authorList>
    </citation>
    <scope>NUCLEOTIDE SEQUENCE [LARGE SCALE GENOMIC DNA]</scope>
    <source>
        <strain evidence="1 2">K3-2</strain>
    </source>
</reference>
<dbReference type="AlphaFoldDB" id="A0A4Z1E578"/>
<dbReference type="Proteomes" id="UP000297318">
    <property type="component" value="Unassembled WGS sequence"/>
</dbReference>
<organism evidence="1 2">
    <name type="scientific">Serinibacter arcticus</name>
    <dbReference type="NCBI Taxonomy" id="1655435"/>
    <lineage>
        <taxon>Bacteria</taxon>
        <taxon>Bacillati</taxon>
        <taxon>Actinomycetota</taxon>
        <taxon>Actinomycetes</taxon>
        <taxon>Micrococcales</taxon>
        <taxon>Beutenbergiaceae</taxon>
        <taxon>Serinibacter</taxon>
    </lineage>
</organism>
<dbReference type="EMBL" id="RHPJ01000001">
    <property type="protein sequence ID" value="TGO05998.1"/>
    <property type="molecule type" value="Genomic_DNA"/>
</dbReference>
<keyword evidence="2" id="KW-1185">Reference proteome</keyword>
<evidence type="ECO:0000313" key="1">
    <source>
        <dbReference type="EMBL" id="TGO05998.1"/>
    </source>
</evidence>
<sequence length="124" mass="13471">MQIYATPRFDVDRFASVGVVMDFLPAAGKGRNTRTHVARIAAGGTLGEHEATMRQVFAVIDGEAEISTEHGPRLPLPAGRFVVWETGELHQTWAVTDVVVVIVETDAALELPEHFRPVVPPSAD</sequence>
<gene>
    <name evidence="1" type="ORF">SERN_0190</name>
</gene>
<evidence type="ECO:0000313" key="2">
    <source>
        <dbReference type="Proteomes" id="UP000297318"/>
    </source>
</evidence>
<dbReference type="RefSeq" id="WP_135848272.1">
    <property type="nucleotide sequence ID" value="NZ_RHPJ01000001.1"/>
</dbReference>
<accession>A0A4Z1E578</accession>
<dbReference type="InterPro" id="IPR011051">
    <property type="entry name" value="RmlC_Cupin_sf"/>
</dbReference>
<protein>
    <recommendedName>
        <fullName evidence="3">Cupin 2 conserved barrel domain-containing protein</fullName>
    </recommendedName>
</protein>
<comment type="caution">
    <text evidence="1">The sequence shown here is derived from an EMBL/GenBank/DDBJ whole genome shotgun (WGS) entry which is preliminary data.</text>
</comment>
<evidence type="ECO:0008006" key="3">
    <source>
        <dbReference type="Google" id="ProtNLM"/>
    </source>
</evidence>
<dbReference type="OrthoDB" id="3782397at2"/>
<dbReference type="Gene3D" id="2.60.120.10">
    <property type="entry name" value="Jelly Rolls"/>
    <property type="match status" value="1"/>
</dbReference>
<name>A0A4Z1E578_9MICO</name>
<proteinExistence type="predicted"/>
<dbReference type="InterPro" id="IPR014710">
    <property type="entry name" value="RmlC-like_jellyroll"/>
</dbReference>